<dbReference type="InterPro" id="IPR000740">
    <property type="entry name" value="GrpE"/>
</dbReference>
<reference evidence="8" key="1">
    <citation type="submission" date="2017-09" db="EMBL/GenBank/DDBJ databases">
        <title>Depth-based differentiation of microbial function through sediment-hosted aquifers and enrichment of novel symbionts in the deep terrestrial subsurface.</title>
        <authorList>
            <person name="Probst A.J."/>
            <person name="Ladd B."/>
            <person name="Jarett J.K."/>
            <person name="Geller-Mcgrath D.E."/>
            <person name="Sieber C.M.K."/>
            <person name="Emerson J.B."/>
            <person name="Anantharaman K."/>
            <person name="Thomas B.C."/>
            <person name="Malmstrom R."/>
            <person name="Stieglmeier M."/>
            <person name="Klingl A."/>
            <person name="Woyke T."/>
            <person name="Ryan C.M."/>
            <person name="Banfield J.F."/>
        </authorList>
    </citation>
    <scope>NUCLEOTIDE SEQUENCE [LARGE SCALE GENOMIC DNA]</scope>
</reference>
<evidence type="ECO:0000313" key="8">
    <source>
        <dbReference type="Proteomes" id="UP000229894"/>
    </source>
</evidence>
<dbReference type="EMBL" id="PEUX01000001">
    <property type="protein sequence ID" value="PIV10512.1"/>
    <property type="molecule type" value="Genomic_DNA"/>
</dbReference>
<evidence type="ECO:0000256" key="2">
    <source>
        <dbReference type="ARBA" id="ARBA00023186"/>
    </source>
</evidence>
<dbReference type="GO" id="GO:0000774">
    <property type="term" value="F:adenyl-nucleotide exchange factor activity"/>
    <property type="evidence" value="ECO:0007669"/>
    <property type="project" value="InterPro"/>
</dbReference>
<evidence type="ECO:0000256" key="5">
    <source>
        <dbReference type="RuleBase" id="RU004478"/>
    </source>
</evidence>
<evidence type="ECO:0000256" key="4">
    <source>
        <dbReference type="RuleBase" id="RU000639"/>
    </source>
</evidence>
<proteinExistence type="inferred from homology"/>
<dbReference type="InterPro" id="IPR013805">
    <property type="entry name" value="GrpE_CC"/>
</dbReference>
<evidence type="ECO:0000256" key="6">
    <source>
        <dbReference type="SAM" id="Coils"/>
    </source>
</evidence>
<dbReference type="GO" id="GO:0051082">
    <property type="term" value="F:unfolded protein binding"/>
    <property type="evidence" value="ECO:0007669"/>
    <property type="project" value="TreeGrafter"/>
</dbReference>
<protein>
    <recommendedName>
        <fullName evidence="3 4">Protein GrpE</fullName>
    </recommendedName>
    <alternativeName>
        <fullName evidence="3">HSP-70 cofactor</fullName>
    </alternativeName>
</protein>
<dbReference type="GO" id="GO:0042803">
    <property type="term" value="F:protein homodimerization activity"/>
    <property type="evidence" value="ECO:0007669"/>
    <property type="project" value="InterPro"/>
</dbReference>
<dbReference type="AlphaFoldDB" id="A0A2M7BVA4"/>
<dbReference type="InterPro" id="IPR009012">
    <property type="entry name" value="GrpE_head"/>
</dbReference>
<dbReference type="GO" id="GO:0005737">
    <property type="term" value="C:cytoplasm"/>
    <property type="evidence" value="ECO:0007669"/>
    <property type="project" value="UniProtKB-SubCell"/>
</dbReference>
<keyword evidence="2 3" id="KW-0143">Chaperone</keyword>
<organism evidence="7 8">
    <name type="scientific">Candidatus Portnoybacteria bacterium CG03_land_8_20_14_0_80_41_10</name>
    <dbReference type="NCBI Taxonomy" id="1974808"/>
    <lineage>
        <taxon>Bacteria</taxon>
        <taxon>Candidatus Portnoyibacteriota</taxon>
    </lineage>
</organism>
<evidence type="ECO:0000256" key="1">
    <source>
        <dbReference type="ARBA" id="ARBA00009054"/>
    </source>
</evidence>
<dbReference type="SUPFAM" id="SSF58014">
    <property type="entry name" value="Coiled-coil domain of nucleotide exchange factor GrpE"/>
    <property type="match status" value="1"/>
</dbReference>
<comment type="function">
    <text evidence="3 4">Participates actively in the response to hyperosmotic and heat shock by preventing the aggregation of stress-denatured proteins, in association with DnaK and GrpE. It is the nucleotide exchange factor for DnaK and may function as a thermosensor. Unfolded proteins bind initially to DnaJ; upon interaction with the DnaJ-bound protein, DnaK hydrolyzes its bound ATP, resulting in the formation of a stable complex. GrpE releases ADP from DnaK; ATP binding to DnaK triggers the release of the substrate protein, thus completing the reaction cycle. Several rounds of ATP-dependent interactions between DnaJ, DnaK and GrpE are required for fully efficient folding.</text>
</comment>
<feature type="coiled-coil region" evidence="6">
    <location>
        <begin position="18"/>
        <end position="59"/>
    </location>
</feature>
<dbReference type="GO" id="GO:0006457">
    <property type="term" value="P:protein folding"/>
    <property type="evidence" value="ECO:0007669"/>
    <property type="project" value="InterPro"/>
</dbReference>
<comment type="subunit">
    <text evidence="3">Homodimer.</text>
</comment>
<dbReference type="Pfam" id="PF01025">
    <property type="entry name" value="GrpE"/>
    <property type="match status" value="1"/>
</dbReference>
<dbReference type="Gene3D" id="3.90.20.20">
    <property type="match status" value="1"/>
</dbReference>
<evidence type="ECO:0000313" key="7">
    <source>
        <dbReference type="EMBL" id="PIV10512.1"/>
    </source>
</evidence>
<comment type="subcellular location">
    <subcellularLocation>
        <location evidence="3">Cytoplasm</location>
    </subcellularLocation>
</comment>
<comment type="caution">
    <text evidence="7">The sequence shown here is derived from an EMBL/GenBank/DDBJ whole genome shotgun (WGS) entry which is preliminary data.</text>
</comment>
<dbReference type="Gene3D" id="2.30.22.10">
    <property type="entry name" value="Head domain of nucleotide exchange factor GrpE"/>
    <property type="match status" value="1"/>
</dbReference>
<accession>A0A2M7BVA4</accession>
<dbReference type="HAMAP" id="MF_01151">
    <property type="entry name" value="GrpE"/>
    <property type="match status" value="1"/>
</dbReference>
<sequence length="159" mass="18514">MNKKITYLSEEADRSGSLEKIKKELKECQKEKEEYLAQAQRARADLINYRRRQEILLEELRKFGQEAFLKEILPVLDSLRLGSKENEGIRQIKEQLEIILKRYGLTEIKVLGQKFNPIFHEAVEQIKSQKGEGTVIQEVQKGYLLGDKVLRVSKVKIAK</sequence>
<keyword evidence="3" id="KW-0963">Cytoplasm</keyword>
<dbReference type="SUPFAM" id="SSF51064">
    <property type="entry name" value="Head domain of nucleotide exchange factor GrpE"/>
    <property type="match status" value="1"/>
</dbReference>
<dbReference type="PANTHER" id="PTHR21237">
    <property type="entry name" value="GRPE PROTEIN"/>
    <property type="match status" value="1"/>
</dbReference>
<dbReference type="GO" id="GO:0051087">
    <property type="term" value="F:protein-folding chaperone binding"/>
    <property type="evidence" value="ECO:0007669"/>
    <property type="project" value="InterPro"/>
</dbReference>
<dbReference type="Proteomes" id="UP000229894">
    <property type="component" value="Unassembled WGS sequence"/>
</dbReference>
<gene>
    <name evidence="3 7" type="primary">grpE</name>
    <name evidence="7" type="ORF">COS49_00025</name>
</gene>
<dbReference type="PROSITE" id="PS01071">
    <property type="entry name" value="GRPE"/>
    <property type="match status" value="1"/>
</dbReference>
<comment type="similarity">
    <text evidence="1 3 5">Belongs to the GrpE family.</text>
</comment>
<dbReference type="PANTHER" id="PTHR21237:SF23">
    <property type="entry name" value="GRPE PROTEIN HOMOLOG, MITOCHONDRIAL"/>
    <property type="match status" value="1"/>
</dbReference>
<evidence type="ECO:0000256" key="3">
    <source>
        <dbReference type="HAMAP-Rule" id="MF_01151"/>
    </source>
</evidence>
<dbReference type="PRINTS" id="PR00773">
    <property type="entry name" value="GRPEPROTEIN"/>
</dbReference>
<dbReference type="CDD" id="cd00446">
    <property type="entry name" value="GrpE"/>
    <property type="match status" value="1"/>
</dbReference>
<name>A0A2M7BVA4_9BACT</name>
<keyword evidence="6" id="KW-0175">Coiled coil</keyword>
<keyword evidence="3 4" id="KW-0346">Stress response</keyword>